<protein>
    <recommendedName>
        <fullName evidence="6">Exostosin GT47 domain-containing protein</fullName>
    </recommendedName>
</protein>
<dbReference type="InterPro" id="IPR004263">
    <property type="entry name" value="Exostosin"/>
</dbReference>
<dbReference type="STRING" id="4529.A0A0E0Q0L5"/>
<evidence type="ECO:0000256" key="4">
    <source>
        <dbReference type="ARBA" id="ARBA00022968"/>
    </source>
</evidence>
<dbReference type="Pfam" id="PF03016">
    <property type="entry name" value="Exostosin_GT47"/>
    <property type="match status" value="1"/>
</dbReference>
<feature type="domain" description="Exostosin GT47" evidence="6">
    <location>
        <begin position="61"/>
        <end position="219"/>
    </location>
</feature>
<dbReference type="EnsemblPlants" id="ORUFI06G23860.4">
    <property type="protein sequence ID" value="ORUFI06G23860.4"/>
    <property type="gene ID" value="ORUFI06G23860"/>
</dbReference>
<dbReference type="Proteomes" id="UP000008022">
    <property type="component" value="Unassembled WGS sequence"/>
</dbReference>
<dbReference type="InterPro" id="IPR040911">
    <property type="entry name" value="Exostosin_GT47"/>
</dbReference>
<keyword evidence="5" id="KW-0333">Golgi apparatus</keyword>
<keyword evidence="3" id="KW-0328">Glycosyltransferase</keyword>
<reference evidence="7" key="2">
    <citation type="submission" date="2015-06" db="UniProtKB">
        <authorList>
            <consortium name="EnsemblPlants"/>
        </authorList>
    </citation>
    <scope>IDENTIFICATION</scope>
</reference>
<dbReference type="AlphaFoldDB" id="A0A0E0Q0L5"/>
<keyword evidence="4" id="KW-0735">Signal-anchor</keyword>
<dbReference type="eggNOG" id="KOG1021">
    <property type="taxonomic scope" value="Eukaryota"/>
</dbReference>
<name>A0A0E0Q0L5_ORYRU</name>
<evidence type="ECO:0000256" key="3">
    <source>
        <dbReference type="ARBA" id="ARBA00022676"/>
    </source>
</evidence>
<sequence length="266" mass="30894">MEMERSFRVFVYPDGDPGTFYQTPRKLTGKYASEGYRFRTDDLEQAHLFFVPISPHKMRGKNSIRVVCSPSYNAGYIPHKDVALPQILQPFALPAGGNDIENRTILGFWAGHRNSKIRVILARIWENDTELAISNNRINRAIGNLVYQKQFFRTKFCVCPGSSQVNSARISDSIHYGCMPVILSDYYDLPFSGILNWRKFAVVLKESDVYELKSILKSLSQKEFVSLHKSLVQVQKHFEWHSPPVPYDAFHMIMYELWLRHHVIKY</sequence>
<keyword evidence="3" id="KW-0808">Transferase</keyword>
<comment type="similarity">
    <text evidence="2">Belongs to the glycosyltransferase 47 family.</text>
</comment>
<evidence type="ECO:0000259" key="6">
    <source>
        <dbReference type="Pfam" id="PF03016"/>
    </source>
</evidence>
<keyword evidence="8" id="KW-1185">Reference proteome</keyword>
<keyword evidence="4" id="KW-0812">Transmembrane</keyword>
<organism evidence="7 8">
    <name type="scientific">Oryza rufipogon</name>
    <name type="common">Brownbeard rice</name>
    <name type="synonym">Asian wild rice</name>
    <dbReference type="NCBI Taxonomy" id="4529"/>
    <lineage>
        <taxon>Eukaryota</taxon>
        <taxon>Viridiplantae</taxon>
        <taxon>Streptophyta</taxon>
        <taxon>Embryophyta</taxon>
        <taxon>Tracheophyta</taxon>
        <taxon>Spermatophyta</taxon>
        <taxon>Magnoliopsida</taxon>
        <taxon>Liliopsida</taxon>
        <taxon>Poales</taxon>
        <taxon>Poaceae</taxon>
        <taxon>BOP clade</taxon>
        <taxon>Oryzoideae</taxon>
        <taxon>Oryzeae</taxon>
        <taxon>Oryzinae</taxon>
        <taxon>Oryza</taxon>
    </lineage>
</organism>
<dbReference type="Gramene" id="ORUFI06G23860.1">
    <property type="protein sequence ID" value="ORUFI06G23860.1"/>
    <property type="gene ID" value="ORUFI06G23860"/>
</dbReference>
<dbReference type="PANTHER" id="PTHR11062">
    <property type="entry name" value="EXOSTOSIN HEPARAN SULFATE GLYCOSYLTRANSFERASE -RELATED"/>
    <property type="match status" value="1"/>
</dbReference>
<evidence type="ECO:0000313" key="8">
    <source>
        <dbReference type="Proteomes" id="UP000008022"/>
    </source>
</evidence>
<dbReference type="Gramene" id="ORUFI06G23860.4">
    <property type="protein sequence ID" value="ORUFI06G23860.4"/>
    <property type="gene ID" value="ORUFI06G23860"/>
</dbReference>
<evidence type="ECO:0000256" key="1">
    <source>
        <dbReference type="ARBA" id="ARBA00004323"/>
    </source>
</evidence>
<evidence type="ECO:0000313" key="7">
    <source>
        <dbReference type="EnsemblPlants" id="ORUFI06G23860.4"/>
    </source>
</evidence>
<comment type="subcellular location">
    <subcellularLocation>
        <location evidence="1">Golgi apparatus membrane</location>
        <topology evidence="1">Single-pass type II membrane protein</topology>
    </subcellularLocation>
</comment>
<dbReference type="GO" id="GO:0000139">
    <property type="term" value="C:Golgi membrane"/>
    <property type="evidence" value="ECO:0007669"/>
    <property type="project" value="UniProtKB-SubCell"/>
</dbReference>
<dbReference type="EnsemblPlants" id="ORUFI06G23860.1">
    <property type="protein sequence ID" value="ORUFI06G23860.1"/>
    <property type="gene ID" value="ORUFI06G23860"/>
</dbReference>
<dbReference type="PANTHER" id="PTHR11062:SF43">
    <property type="entry name" value="EXOSTOSIN FAMILY PROTEIN"/>
    <property type="match status" value="1"/>
</dbReference>
<reference evidence="8" key="1">
    <citation type="submission" date="2013-06" db="EMBL/GenBank/DDBJ databases">
        <authorList>
            <person name="Zhao Q."/>
        </authorList>
    </citation>
    <scope>NUCLEOTIDE SEQUENCE</scope>
    <source>
        <strain evidence="8">cv. W1943</strain>
    </source>
</reference>
<proteinExistence type="inferred from homology"/>
<evidence type="ECO:0000256" key="2">
    <source>
        <dbReference type="ARBA" id="ARBA00010271"/>
    </source>
</evidence>
<dbReference type="HOGENOM" id="CLU_025166_0_0_1"/>
<dbReference type="GO" id="GO:0016757">
    <property type="term" value="F:glycosyltransferase activity"/>
    <property type="evidence" value="ECO:0007669"/>
    <property type="project" value="UniProtKB-KW"/>
</dbReference>
<evidence type="ECO:0000256" key="5">
    <source>
        <dbReference type="ARBA" id="ARBA00023034"/>
    </source>
</evidence>
<accession>A0A0E0Q0L5</accession>